<dbReference type="SUPFAM" id="SSF116726">
    <property type="entry name" value="TrkA C-terminal domain-like"/>
    <property type="match status" value="1"/>
</dbReference>
<protein>
    <submittedName>
        <fullName evidence="2">Potassium uptake protein</fullName>
    </submittedName>
</protein>
<dbReference type="AlphaFoldDB" id="A0A084EJR4"/>
<proteinExistence type="predicted"/>
<comment type="caution">
    <text evidence="2">The sequence shown here is derived from an EMBL/GenBank/DDBJ whole genome shotgun (WGS) entry which is preliminary data.</text>
</comment>
<dbReference type="Gene3D" id="3.30.70.1450">
    <property type="entry name" value="Regulator of K+ conductance, C-terminal domain"/>
    <property type="match status" value="1"/>
</dbReference>
<accession>A0A084EJR4</accession>
<dbReference type="Gene3D" id="3.40.50.720">
    <property type="entry name" value="NAD(P)-binding Rossmann-like Domain"/>
    <property type="match status" value="1"/>
</dbReference>
<dbReference type="InterPro" id="IPR036721">
    <property type="entry name" value="RCK_C_sf"/>
</dbReference>
<dbReference type="GO" id="GO:0008324">
    <property type="term" value="F:monoatomic cation transmembrane transporter activity"/>
    <property type="evidence" value="ECO:0007669"/>
    <property type="project" value="InterPro"/>
</dbReference>
<gene>
    <name evidence="2" type="primary">ktrA</name>
    <name evidence="2" type="ORF">MCAPa_6630</name>
</gene>
<sequence length="242" mass="27272">MAKKQNFAIIGVSNFTLSVIQTLVQKRQSVTVFDIDERRLNLYLSEFDTVEGIVIDTTNKVALAKKGIQSYDWVIVGIENELESSLVTVLNLLDLKCNNITVKAKDDNYRRVLLALGLSENQIIVPNEIAGEITATRVIFNIDFDIEVHSIDDEFISSTLEVKNPDLFNKNIQQVGLAANKDFNIIQIRRKGKILLPDDYTELKEGDHIVVFARTTIINSLAEKIQGMIDEETDSNTLTQDQ</sequence>
<evidence type="ECO:0000313" key="2">
    <source>
        <dbReference type="EMBL" id="KEZ18206.1"/>
    </source>
</evidence>
<evidence type="ECO:0000259" key="1">
    <source>
        <dbReference type="PROSITE" id="PS51202"/>
    </source>
</evidence>
<reference evidence="2 3" key="1">
    <citation type="submission" date="2014-02" db="EMBL/GenBank/DDBJ databases">
        <title>Genome sequence of Mycoplasma capricolum subsp. capricolum strain 14232.</title>
        <authorList>
            <person name="Sirand-Pugnet P."/>
            <person name="Breton M."/>
            <person name="Dordet-Frisoni E."/>
            <person name="Baranowski E."/>
            <person name="Barre A."/>
            <person name="Couture C."/>
            <person name="Dupuy V."/>
            <person name="Gaurivaud P."/>
            <person name="Jacob D."/>
            <person name="Lemaitre C."/>
            <person name="Manso-Silvan L."/>
            <person name="Nikolski M."/>
            <person name="Nouvel L.-X."/>
            <person name="Poumarat F."/>
            <person name="Tardy F."/>
            <person name="Thebault P."/>
            <person name="Theil S."/>
            <person name="Citti C."/>
            <person name="Thiaucourt F."/>
            <person name="Blanchard A."/>
        </authorList>
    </citation>
    <scope>NUCLEOTIDE SEQUENCE [LARGE SCALE GENOMIC DNA]</scope>
    <source>
        <strain evidence="2 3">14232</strain>
    </source>
</reference>
<dbReference type="RefSeq" id="WP_011387552.1">
    <property type="nucleotide sequence ID" value="NZ_JFDO01000026.1"/>
</dbReference>
<dbReference type="InterPro" id="IPR003148">
    <property type="entry name" value="RCK_N"/>
</dbReference>
<feature type="domain" description="RCK C-terminal" evidence="1">
    <location>
        <begin position="143"/>
        <end position="227"/>
    </location>
</feature>
<dbReference type="Proteomes" id="UP000028533">
    <property type="component" value="Unassembled WGS sequence"/>
</dbReference>
<dbReference type="InterPro" id="IPR036291">
    <property type="entry name" value="NAD(P)-bd_dom_sf"/>
</dbReference>
<dbReference type="SUPFAM" id="SSF51735">
    <property type="entry name" value="NAD(P)-binding Rossmann-fold domains"/>
    <property type="match status" value="1"/>
</dbReference>
<dbReference type="GO" id="GO:0006813">
    <property type="term" value="P:potassium ion transport"/>
    <property type="evidence" value="ECO:0007669"/>
    <property type="project" value="InterPro"/>
</dbReference>
<dbReference type="PANTHER" id="PTHR43833">
    <property type="entry name" value="POTASSIUM CHANNEL PROTEIN 2-RELATED-RELATED"/>
    <property type="match status" value="1"/>
</dbReference>
<dbReference type="PROSITE" id="PS51202">
    <property type="entry name" value="RCK_C"/>
    <property type="match status" value="1"/>
</dbReference>
<dbReference type="Pfam" id="PF02080">
    <property type="entry name" value="TrkA_C"/>
    <property type="match status" value="1"/>
</dbReference>
<dbReference type="GeneID" id="23778338"/>
<name>A0A084EJR4_MYCCA</name>
<dbReference type="PANTHER" id="PTHR43833:SF7">
    <property type="entry name" value="KTR SYSTEM POTASSIUM UPTAKE PROTEIN C"/>
    <property type="match status" value="1"/>
</dbReference>
<dbReference type="EMBL" id="JFDO01000026">
    <property type="protein sequence ID" value="KEZ18206.1"/>
    <property type="molecule type" value="Genomic_DNA"/>
</dbReference>
<dbReference type="InterPro" id="IPR050721">
    <property type="entry name" value="Trk_Ktr_HKT_K-transport"/>
</dbReference>
<dbReference type="Pfam" id="PF02254">
    <property type="entry name" value="TrkA_N"/>
    <property type="match status" value="1"/>
</dbReference>
<evidence type="ECO:0000313" key="3">
    <source>
        <dbReference type="Proteomes" id="UP000028533"/>
    </source>
</evidence>
<dbReference type="InterPro" id="IPR006037">
    <property type="entry name" value="RCK_C"/>
</dbReference>
<organism evidence="2 3">
    <name type="scientific">Mycoplasma capricolum subsp. capricolum 14232</name>
    <dbReference type="NCBI Taxonomy" id="1188238"/>
    <lineage>
        <taxon>Bacteria</taxon>
        <taxon>Bacillati</taxon>
        <taxon>Mycoplasmatota</taxon>
        <taxon>Mollicutes</taxon>
        <taxon>Mycoplasmataceae</taxon>
        <taxon>Mycoplasma</taxon>
    </lineage>
</organism>